<name>A0A1H9THJ1_9PSEU</name>
<keyword evidence="1" id="KW-0472">Membrane</keyword>
<dbReference type="Pfam" id="PF00756">
    <property type="entry name" value="Esterase"/>
    <property type="match status" value="1"/>
</dbReference>
<dbReference type="STRING" id="402600.SAMN05216188_118118"/>
<evidence type="ECO:0000313" key="3">
    <source>
        <dbReference type="Proteomes" id="UP000199352"/>
    </source>
</evidence>
<dbReference type="InterPro" id="IPR000801">
    <property type="entry name" value="Esterase-like"/>
</dbReference>
<dbReference type="EMBL" id="FOFR01000018">
    <property type="protein sequence ID" value="SER96444.1"/>
    <property type="molecule type" value="Genomic_DNA"/>
</dbReference>
<accession>A0A1H9THJ1</accession>
<gene>
    <name evidence="2" type="ORF">SAMN05216188_118118</name>
</gene>
<dbReference type="RefSeq" id="WP_089957517.1">
    <property type="nucleotide sequence ID" value="NZ_FOFR01000018.1"/>
</dbReference>
<dbReference type="Proteomes" id="UP000199352">
    <property type="component" value="Unassembled WGS sequence"/>
</dbReference>
<protein>
    <submittedName>
        <fullName evidence="2">Putative esterase</fullName>
    </submittedName>
</protein>
<proteinExistence type="predicted"/>
<dbReference type="InterPro" id="IPR029058">
    <property type="entry name" value="AB_hydrolase_fold"/>
</dbReference>
<dbReference type="SUPFAM" id="SSF53474">
    <property type="entry name" value="alpha/beta-Hydrolases"/>
    <property type="match status" value="1"/>
</dbReference>
<keyword evidence="1" id="KW-1133">Transmembrane helix</keyword>
<dbReference type="InterPro" id="IPR050583">
    <property type="entry name" value="Mycobacterial_A85_antigen"/>
</dbReference>
<keyword evidence="3" id="KW-1185">Reference proteome</keyword>
<dbReference type="PANTHER" id="PTHR48098">
    <property type="entry name" value="ENTEROCHELIN ESTERASE-RELATED"/>
    <property type="match status" value="1"/>
</dbReference>
<dbReference type="Gene3D" id="3.40.50.1820">
    <property type="entry name" value="alpha/beta hydrolase"/>
    <property type="match status" value="1"/>
</dbReference>
<evidence type="ECO:0000313" key="2">
    <source>
        <dbReference type="EMBL" id="SER96444.1"/>
    </source>
</evidence>
<dbReference type="GO" id="GO:0016747">
    <property type="term" value="F:acyltransferase activity, transferring groups other than amino-acyl groups"/>
    <property type="evidence" value="ECO:0007669"/>
    <property type="project" value="TreeGrafter"/>
</dbReference>
<reference evidence="3" key="1">
    <citation type="submission" date="2016-10" db="EMBL/GenBank/DDBJ databases">
        <authorList>
            <person name="Varghese N."/>
            <person name="Submissions S."/>
        </authorList>
    </citation>
    <scope>NUCLEOTIDE SEQUENCE [LARGE SCALE GENOMIC DNA]</scope>
    <source>
        <strain evidence="3">CGMCC 4.3525</strain>
    </source>
</reference>
<evidence type="ECO:0000256" key="1">
    <source>
        <dbReference type="SAM" id="Phobius"/>
    </source>
</evidence>
<dbReference type="AlphaFoldDB" id="A0A1H9THJ1"/>
<organism evidence="2 3">
    <name type="scientific">Lentzea xinjiangensis</name>
    <dbReference type="NCBI Taxonomy" id="402600"/>
    <lineage>
        <taxon>Bacteria</taxon>
        <taxon>Bacillati</taxon>
        <taxon>Actinomycetota</taxon>
        <taxon>Actinomycetes</taxon>
        <taxon>Pseudonocardiales</taxon>
        <taxon>Pseudonocardiaceae</taxon>
        <taxon>Lentzea</taxon>
    </lineage>
</organism>
<sequence length="294" mass="31863">MGEPRYSRRTLLAAVGVVIATAVGVVTYVSSPSSQVVEQQIAKADSANRTPAAKPTIRYERVYSAARRREVTLAFYLPTGANSRGLPMSILLHGLHGDARHAAVGNLPEVLTTAVAKGSVPAFGFVAVDGGDNYWHEHVPGDDPMAMLLDEVPRWLKERGYGEPFAVTGVSMGGFGSLLYARRRAERGDPIAAAAAISPGLLTSWPEMAKRRAFKDEAEWAALDPLRHPASTGSTALGVWIGDRDRFIEGTRRFIRDVRPEVGTVKDGGHDDGLYRKVTPDVVRFLAKYAKRAV</sequence>
<keyword evidence="1" id="KW-0812">Transmembrane</keyword>
<feature type="transmembrane region" description="Helical" evidence="1">
    <location>
        <begin position="12"/>
        <end position="30"/>
    </location>
</feature>
<dbReference type="OrthoDB" id="3210113at2"/>
<dbReference type="PANTHER" id="PTHR48098:SF1">
    <property type="entry name" value="DIACYLGLYCEROL ACYLTRANSFERASE_MYCOLYLTRANSFERASE AG85A"/>
    <property type="match status" value="1"/>
</dbReference>